<dbReference type="InterPro" id="IPR022812">
    <property type="entry name" value="Dynamin"/>
</dbReference>
<dbReference type="GO" id="GO:0008017">
    <property type="term" value="F:microtubule binding"/>
    <property type="evidence" value="ECO:0007669"/>
    <property type="project" value="TreeGrafter"/>
</dbReference>
<keyword evidence="3" id="KW-1185">Reference proteome</keyword>
<dbReference type="SMART" id="SM00302">
    <property type="entry name" value="GED"/>
    <property type="match status" value="1"/>
</dbReference>
<evidence type="ECO:0000259" key="1">
    <source>
        <dbReference type="PROSITE" id="PS51388"/>
    </source>
</evidence>
<dbReference type="Pfam" id="PF02212">
    <property type="entry name" value="GED"/>
    <property type="match status" value="1"/>
</dbReference>
<comment type="caution">
    <text evidence="2">The sequence shown here is derived from an EMBL/GenBank/DDBJ whole genome shotgun (WGS) entry which is preliminary data.</text>
</comment>
<reference evidence="2 3" key="1">
    <citation type="journal article" date="2020" name="IScience">
        <title>Genome Sequencing of the Endangered Kingdonia uniflora (Circaeasteraceae, Ranunculales) Reveals Potential Mechanisms of Evolutionary Specialization.</title>
        <authorList>
            <person name="Sun Y."/>
            <person name="Deng T."/>
            <person name="Zhang A."/>
            <person name="Moore M.J."/>
            <person name="Landis J.B."/>
            <person name="Lin N."/>
            <person name="Zhang H."/>
            <person name="Zhang X."/>
            <person name="Huang J."/>
            <person name="Zhang X."/>
            <person name="Sun H."/>
            <person name="Wang H."/>
        </authorList>
    </citation>
    <scope>NUCLEOTIDE SEQUENCE [LARGE SCALE GENOMIC DNA]</scope>
    <source>
        <strain evidence="2">TB1705</strain>
        <tissue evidence="2">Leaf</tissue>
    </source>
</reference>
<dbReference type="GO" id="GO:0005737">
    <property type="term" value="C:cytoplasm"/>
    <property type="evidence" value="ECO:0007669"/>
    <property type="project" value="TreeGrafter"/>
</dbReference>
<dbReference type="GO" id="GO:0005874">
    <property type="term" value="C:microtubule"/>
    <property type="evidence" value="ECO:0007669"/>
    <property type="project" value="TreeGrafter"/>
</dbReference>
<dbReference type="GO" id="GO:0016020">
    <property type="term" value="C:membrane"/>
    <property type="evidence" value="ECO:0007669"/>
    <property type="project" value="TreeGrafter"/>
</dbReference>
<feature type="domain" description="GED" evidence="1">
    <location>
        <begin position="133"/>
        <end position="225"/>
    </location>
</feature>
<dbReference type="InterPro" id="IPR020850">
    <property type="entry name" value="GED_dom"/>
</dbReference>
<dbReference type="EMBL" id="JACGCM010002260">
    <property type="protein sequence ID" value="KAF6142420.1"/>
    <property type="molecule type" value="Genomic_DNA"/>
</dbReference>
<evidence type="ECO:0000313" key="2">
    <source>
        <dbReference type="EMBL" id="KAF6142420.1"/>
    </source>
</evidence>
<gene>
    <name evidence="2" type="ORF">GIB67_033847</name>
</gene>
<dbReference type="OrthoDB" id="1667577at2759"/>
<dbReference type="PANTHER" id="PTHR11566:SF159">
    <property type="entry name" value="PHRAGMOPLASTIN DRP1A"/>
    <property type="match status" value="1"/>
</dbReference>
<dbReference type="InterPro" id="IPR003130">
    <property type="entry name" value="GED"/>
</dbReference>
<evidence type="ECO:0000313" key="3">
    <source>
        <dbReference type="Proteomes" id="UP000541444"/>
    </source>
</evidence>
<dbReference type="AlphaFoldDB" id="A0A7J7LIS5"/>
<dbReference type="GO" id="GO:0005525">
    <property type="term" value="F:GTP binding"/>
    <property type="evidence" value="ECO:0007669"/>
    <property type="project" value="InterPro"/>
</dbReference>
<name>A0A7J7LIS5_9MAGN</name>
<dbReference type="GO" id="GO:0003924">
    <property type="term" value="F:GTPase activity"/>
    <property type="evidence" value="ECO:0007669"/>
    <property type="project" value="InterPro"/>
</dbReference>
<accession>A0A7J7LIS5</accession>
<dbReference type="Proteomes" id="UP000541444">
    <property type="component" value="Unassembled WGS sequence"/>
</dbReference>
<dbReference type="PANTHER" id="PTHR11566">
    <property type="entry name" value="DYNAMIN"/>
    <property type="match status" value="1"/>
</dbReference>
<protein>
    <recommendedName>
        <fullName evidence="1">GED domain-containing protein</fullName>
    </recommendedName>
</protein>
<sequence>MLSNFSWNGKLMYMMEEHVGYRRLDLSMLKLSVVGGHPFSTGGEALFQKKLSIFKHLETVIMSRIPGIQSLINKSIAELVSELSRLGKPIATDVGESYTWSWRLVVFLNKYTSHKEHLDGITNHSDASLLSFWKTIGSAALAYINMICGNLRNSISNSIIYCQVREAKRSLLGHFLAGMGKKEVKQLSSLLNEDPTVMERRFALSKRLELYRSAEAKIDAAGWAK</sequence>
<organism evidence="2 3">
    <name type="scientific">Kingdonia uniflora</name>
    <dbReference type="NCBI Taxonomy" id="39325"/>
    <lineage>
        <taxon>Eukaryota</taxon>
        <taxon>Viridiplantae</taxon>
        <taxon>Streptophyta</taxon>
        <taxon>Embryophyta</taxon>
        <taxon>Tracheophyta</taxon>
        <taxon>Spermatophyta</taxon>
        <taxon>Magnoliopsida</taxon>
        <taxon>Ranunculales</taxon>
        <taxon>Circaeasteraceae</taxon>
        <taxon>Kingdonia</taxon>
    </lineage>
</organism>
<dbReference type="PROSITE" id="PS51388">
    <property type="entry name" value="GED"/>
    <property type="match status" value="1"/>
</dbReference>
<proteinExistence type="predicted"/>
<dbReference type="Gene3D" id="1.20.120.1240">
    <property type="entry name" value="Dynamin, middle domain"/>
    <property type="match status" value="1"/>
</dbReference>